<feature type="domain" description="26S proteasome non-ATPase regulatory subunit 1/RPN2 N-terminal" evidence="7">
    <location>
        <begin position="8"/>
        <end position="315"/>
    </location>
</feature>
<evidence type="ECO:0000259" key="6">
    <source>
        <dbReference type="Pfam" id="PF18004"/>
    </source>
</evidence>
<protein>
    <submittedName>
        <fullName evidence="8">26S proteasome subunit Rpn2</fullName>
    </submittedName>
</protein>
<feature type="region of interest" description="Disordered" evidence="5">
    <location>
        <begin position="819"/>
        <end position="880"/>
    </location>
</feature>
<dbReference type="EMBL" id="JAOPGA020001623">
    <property type="protein sequence ID" value="KAL0489982.1"/>
    <property type="molecule type" value="Genomic_DNA"/>
</dbReference>
<dbReference type="InterPro" id="IPR040623">
    <property type="entry name" value="RPN2_C"/>
</dbReference>
<accession>A0AAW2ZMT7</accession>
<dbReference type="GO" id="GO:0008540">
    <property type="term" value="C:proteasome regulatory particle, base subcomplex"/>
    <property type="evidence" value="ECO:0007669"/>
    <property type="project" value="UniProtKB-UniRule"/>
</dbReference>
<keyword evidence="3 4" id="KW-0647">Proteasome</keyword>
<name>A0AAW2ZMT7_9EUKA</name>
<evidence type="ECO:0000313" key="8">
    <source>
        <dbReference type="EMBL" id="KAL0489982.1"/>
    </source>
</evidence>
<dbReference type="PIRSF" id="PIRSF015947">
    <property type="entry name" value="26S_Psome_Rpn2"/>
    <property type="match status" value="1"/>
</dbReference>
<dbReference type="GO" id="GO:0030234">
    <property type="term" value="F:enzyme regulator activity"/>
    <property type="evidence" value="ECO:0007669"/>
    <property type="project" value="UniProtKB-UniRule"/>
</dbReference>
<dbReference type="GO" id="GO:0005634">
    <property type="term" value="C:nucleus"/>
    <property type="evidence" value="ECO:0007669"/>
    <property type="project" value="TreeGrafter"/>
</dbReference>
<dbReference type="Pfam" id="PF13646">
    <property type="entry name" value="HEAT_2"/>
    <property type="match status" value="1"/>
</dbReference>
<dbReference type="Pfam" id="PF21505">
    <property type="entry name" value="RPN2_N"/>
    <property type="match status" value="1"/>
</dbReference>
<dbReference type="GO" id="GO:0042176">
    <property type="term" value="P:regulation of protein catabolic process"/>
    <property type="evidence" value="ECO:0007669"/>
    <property type="project" value="UniProtKB-UniRule"/>
</dbReference>
<dbReference type="PANTHER" id="PTHR10943">
    <property type="entry name" value="26S PROTEASOME NON-ATPASE REGULATORY SUBUNIT"/>
    <property type="match status" value="1"/>
</dbReference>
<dbReference type="GO" id="GO:0043161">
    <property type="term" value="P:proteasome-mediated ubiquitin-dependent protein catabolic process"/>
    <property type="evidence" value="ECO:0007669"/>
    <property type="project" value="TreeGrafter"/>
</dbReference>
<keyword evidence="2" id="KW-0677">Repeat</keyword>
<reference evidence="8 9" key="1">
    <citation type="submission" date="2024-03" db="EMBL/GenBank/DDBJ databases">
        <title>The Acrasis kona genome and developmental transcriptomes reveal deep origins of eukaryotic multicellular pathways.</title>
        <authorList>
            <person name="Sheikh S."/>
            <person name="Fu C.-J."/>
            <person name="Brown M.W."/>
            <person name="Baldauf S.L."/>
        </authorList>
    </citation>
    <scope>NUCLEOTIDE SEQUENCE [LARGE SCALE GENOMIC DNA]</scope>
    <source>
        <strain evidence="8 9">ATCC MYA-3509</strain>
    </source>
</reference>
<evidence type="ECO:0000256" key="3">
    <source>
        <dbReference type="ARBA" id="ARBA00022942"/>
    </source>
</evidence>
<dbReference type="InterPro" id="IPR048570">
    <property type="entry name" value="PSMD1_RPN2_N"/>
</dbReference>
<evidence type="ECO:0000256" key="4">
    <source>
        <dbReference type="PIRNR" id="PIRNR015947"/>
    </source>
</evidence>
<dbReference type="Pfam" id="PF01851">
    <property type="entry name" value="PC_rep"/>
    <property type="match status" value="2"/>
</dbReference>
<feature type="domain" description="26S proteasome regulatory subunit RPN2 C-terminal" evidence="6">
    <location>
        <begin position="767"/>
        <end position="919"/>
    </location>
</feature>
<dbReference type="InterPro" id="IPR011989">
    <property type="entry name" value="ARM-like"/>
</dbReference>
<dbReference type="Gene3D" id="1.25.10.10">
    <property type="entry name" value="Leucine-rich Repeat Variant"/>
    <property type="match status" value="1"/>
</dbReference>
<dbReference type="InterPro" id="IPR002015">
    <property type="entry name" value="Proteasome/cyclosome_rpt"/>
</dbReference>
<evidence type="ECO:0000256" key="1">
    <source>
        <dbReference type="ARBA" id="ARBA00006308"/>
    </source>
</evidence>
<dbReference type="GO" id="GO:0034515">
    <property type="term" value="C:proteasome storage granule"/>
    <property type="evidence" value="ECO:0007669"/>
    <property type="project" value="TreeGrafter"/>
</dbReference>
<comment type="caution">
    <text evidence="8">The sequence shown here is derived from an EMBL/GenBank/DDBJ whole genome shotgun (WGS) entry which is preliminary data.</text>
</comment>
<dbReference type="PANTHER" id="PTHR10943:SF2">
    <property type="entry name" value="26S PROTEASOME NON-ATPASE REGULATORY SUBUNIT 1"/>
    <property type="match status" value="1"/>
</dbReference>
<proteinExistence type="inferred from homology"/>
<evidence type="ECO:0000256" key="2">
    <source>
        <dbReference type="ARBA" id="ARBA00022737"/>
    </source>
</evidence>
<comment type="similarity">
    <text evidence="1 4">Belongs to the proteasome subunit S1 family.</text>
</comment>
<dbReference type="SUPFAM" id="SSF48371">
    <property type="entry name" value="ARM repeat"/>
    <property type="match status" value="1"/>
</dbReference>
<sequence>MTSNSVQTAAGILSLLEEQDNDLKAAALTRLNGPIVDEFWAETADSIRRIEELYEDESFPQRKLAALIASRVYYHLNAFDESLQFALGAGDLFDVNKKNDEYTDKIVSKCIDTYITQRRAGEKNIDNRLLDIVERMFDRCFADGEYKQALGIAIESHRLDKIKESITKSNKPDELLEYTFDAAMNVIDVREFRQEVLRTLVGVYQQSSNPNHLAITQCHTFLDDSSKVAETLIKLLSSGDDDHVYVAYQVGFDLHDRAPQSFLTNIRSELSKTSKKNADPSEQDAAHEDKLDKLLSILTGQVSIQLYVDFLFRHNHTDLQVLKNIKGSFERNSILHSATITANAYMHAGTTIDQFLRENLEWLGKATNWAKFSATASLGVIHKGQIKESLNILKPYLPSDAQPTNANARNAPGAGSVYSEGGALYALGIIHSNHGDNMTDYLVNIVKKDSANPVVLHGACFGLGLCAMATGDRSLYERLKEILYLDNAVSGEAAGVAMGLVMMGSGNTAALEEMDAYAHETQHEKIIRGLSMGLALTMYGREEEANPLIDKLVADKDPILRYGAMYMIGLAYCGTSNNFAIRKLLQIAVSDVSDDVRRAAVINLGFLLFKSPKQCPRLVSLLAESYNPHVRYGVAMAIGISCAGTALRVALDVLDPLTKDGVDFVRQGALIAISMVLMQANESQEPKVSEYRKHYETVWNARGEEVMCKVGAILAQGVMDAGGRNVTICLHKSGHNKMRNIIGLALFTQYWFWYPYLHFLSMAFEPTAIIGLNKNLQMPKYHFTSQAKPSLFAYPPPMKPAQEKKTVKIGPAAELSLTAKAKAREQKKKRQEGGSAMDVEPSTPTPVEEKKEVDKKKKKEKEPDSEEKENPARVTPSQIKYLKFDKNERYTPIKFKDGQVELGFFLLKDNQPGQPETIVDFKNTKEEDLPEPEAPESFTWP</sequence>
<evidence type="ECO:0000313" key="9">
    <source>
        <dbReference type="Proteomes" id="UP001431209"/>
    </source>
</evidence>
<gene>
    <name evidence="8" type="ORF">AKO1_009313</name>
</gene>
<dbReference type="Pfam" id="PF18004">
    <property type="entry name" value="RPN2_C"/>
    <property type="match status" value="1"/>
</dbReference>
<keyword evidence="9" id="KW-1185">Reference proteome</keyword>
<dbReference type="InterPro" id="IPR016642">
    <property type="entry name" value="26S_Psome_Rpn2"/>
</dbReference>
<feature type="region of interest" description="Disordered" evidence="5">
    <location>
        <begin position="911"/>
        <end position="941"/>
    </location>
</feature>
<dbReference type="AlphaFoldDB" id="A0AAW2ZMT7"/>
<dbReference type="InterPro" id="IPR016024">
    <property type="entry name" value="ARM-type_fold"/>
</dbReference>
<dbReference type="Proteomes" id="UP001431209">
    <property type="component" value="Unassembled WGS sequence"/>
</dbReference>
<organism evidence="8 9">
    <name type="scientific">Acrasis kona</name>
    <dbReference type="NCBI Taxonomy" id="1008807"/>
    <lineage>
        <taxon>Eukaryota</taxon>
        <taxon>Discoba</taxon>
        <taxon>Heterolobosea</taxon>
        <taxon>Tetramitia</taxon>
        <taxon>Eutetramitia</taxon>
        <taxon>Acrasidae</taxon>
        <taxon>Acrasis</taxon>
    </lineage>
</organism>
<evidence type="ECO:0000259" key="7">
    <source>
        <dbReference type="Pfam" id="PF21505"/>
    </source>
</evidence>
<evidence type="ECO:0000256" key="5">
    <source>
        <dbReference type="SAM" id="MobiDB-lite"/>
    </source>
</evidence>
<dbReference type="FunFam" id="1.25.10.10:FF:000017">
    <property type="entry name" value="26S proteasome non-ATPase regulatory subunit 1"/>
    <property type="match status" value="1"/>
</dbReference>